<evidence type="ECO:0000256" key="1">
    <source>
        <dbReference type="ARBA" id="ARBA00023015"/>
    </source>
</evidence>
<dbReference type="InterPro" id="IPR050204">
    <property type="entry name" value="AraC_XylS_family_regulators"/>
</dbReference>
<dbReference type="SUPFAM" id="SSF46689">
    <property type="entry name" value="Homeodomain-like"/>
    <property type="match status" value="2"/>
</dbReference>
<organism evidence="5 6">
    <name type="scientific">Hypericibacter terrae</name>
    <dbReference type="NCBI Taxonomy" id="2602015"/>
    <lineage>
        <taxon>Bacteria</taxon>
        <taxon>Pseudomonadati</taxon>
        <taxon>Pseudomonadota</taxon>
        <taxon>Alphaproteobacteria</taxon>
        <taxon>Rhodospirillales</taxon>
        <taxon>Dongiaceae</taxon>
        <taxon>Hypericibacter</taxon>
    </lineage>
</organism>
<evidence type="ECO:0000313" key="5">
    <source>
        <dbReference type="EMBL" id="QEX16004.1"/>
    </source>
</evidence>
<evidence type="ECO:0000256" key="2">
    <source>
        <dbReference type="ARBA" id="ARBA00023125"/>
    </source>
</evidence>
<dbReference type="InterPro" id="IPR035418">
    <property type="entry name" value="AraC-bd_2"/>
</dbReference>
<dbReference type="KEGG" id="htq:FRZ44_12940"/>
<evidence type="ECO:0000256" key="3">
    <source>
        <dbReference type="ARBA" id="ARBA00023163"/>
    </source>
</evidence>
<dbReference type="PROSITE" id="PS01124">
    <property type="entry name" value="HTH_ARAC_FAMILY_2"/>
    <property type="match status" value="1"/>
</dbReference>
<dbReference type="InterPro" id="IPR018060">
    <property type="entry name" value="HTH_AraC"/>
</dbReference>
<name>A0A5J6MEV5_9PROT</name>
<reference evidence="5 6" key="1">
    <citation type="submission" date="2019-08" db="EMBL/GenBank/DDBJ databases">
        <title>Hyperibacter terrae gen. nov., sp. nov. and Hyperibacter viscosus sp. nov., two new members in the family Rhodospirillaceae isolated from the rhizosphere of Hypericum perforatum.</title>
        <authorList>
            <person name="Noviana Z."/>
        </authorList>
    </citation>
    <scope>NUCLEOTIDE SEQUENCE [LARGE SCALE GENOMIC DNA]</scope>
    <source>
        <strain evidence="5 6">R5913</strain>
    </source>
</reference>
<evidence type="ECO:0000259" key="4">
    <source>
        <dbReference type="PROSITE" id="PS01124"/>
    </source>
</evidence>
<dbReference type="GO" id="GO:0003700">
    <property type="term" value="F:DNA-binding transcription factor activity"/>
    <property type="evidence" value="ECO:0007669"/>
    <property type="project" value="InterPro"/>
</dbReference>
<gene>
    <name evidence="5" type="ORF">FRZ44_12940</name>
</gene>
<dbReference type="InterPro" id="IPR009057">
    <property type="entry name" value="Homeodomain-like_sf"/>
</dbReference>
<keyword evidence="6" id="KW-1185">Reference proteome</keyword>
<keyword evidence="3" id="KW-0804">Transcription</keyword>
<dbReference type="AlphaFoldDB" id="A0A5J6MEV5"/>
<dbReference type="Pfam" id="PF12833">
    <property type="entry name" value="HTH_18"/>
    <property type="match status" value="1"/>
</dbReference>
<dbReference type="Pfam" id="PF14525">
    <property type="entry name" value="AraC_binding_2"/>
    <property type="match status" value="1"/>
</dbReference>
<dbReference type="SMART" id="SM00342">
    <property type="entry name" value="HTH_ARAC"/>
    <property type="match status" value="1"/>
</dbReference>
<keyword evidence="1" id="KW-0805">Transcription regulation</keyword>
<dbReference type="GO" id="GO:0043565">
    <property type="term" value="F:sequence-specific DNA binding"/>
    <property type="evidence" value="ECO:0007669"/>
    <property type="project" value="InterPro"/>
</dbReference>
<dbReference type="PANTHER" id="PTHR46796">
    <property type="entry name" value="HTH-TYPE TRANSCRIPTIONAL ACTIVATOR RHAS-RELATED"/>
    <property type="match status" value="1"/>
</dbReference>
<feature type="domain" description="HTH araC/xylS-type" evidence="4">
    <location>
        <begin position="221"/>
        <end position="321"/>
    </location>
</feature>
<dbReference type="Gene3D" id="1.10.10.60">
    <property type="entry name" value="Homeodomain-like"/>
    <property type="match status" value="1"/>
</dbReference>
<accession>A0A5J6MEV5</accession>
<dbReference type="PANTHER" id="PTHR46796:SF6">
    <property type="entry name" value="ARAC SUBFAMILY"/>
    <property type="match status" value="1"/>
</dbReference>
<dbReference type="RefSeq" id="WP_225308576.1">
    <property type="nucleotide sequence ID" value="NZ_CP042906.1"/>
</dbReference>
<protein>
    <submittedName>
        <fullName evidence="5">Transcriptional regulator</fullName>
    </submittedName>
</protein>
<sequence>MNHQQTPLGAHPFFHALDVDSLCEAIETRLCATPVALPGVAKGIESVANFCPLPRSQLWFCSYGVPLSLRFPDSDYVRVQFCHRGSGATRIGRERVIVSETQACISSAAAQIDFGQDFQQVVWRIPSTQLTKIVSALSGAPLTTALDFAPALDLTLPHSQVLLQLLNLVVDTLQIGAPVDQGLVLAELEQALIVSLLCAGQHNCRDSLNRPSAGAAPWQVRRVETYIEAHWNEPLTIDMIAAVTGVSSRSMFRAFKQSRNCTPLEFARRLRLQNARRMLESTDSATTVTEVALACGFSDLGHFSREFHAAYGERPSGLLKRSKTTAENSTRDGS</sequence>
<dbReference type="EMBL" id="CP042906">
    <property type="protein sequence ID" value="QEX16004.1"/>
    <property type="molecule type" value="Genomic_DNA"/>
</dbReference>
<evidence type="ECO:0000313" key="6">
    <source>
        <dbReference type="Proteomes" id="UP000326202"/>
    </source>
</evidence>
<keyword evidence="2" id="KW-0238">DNA-binding</keyword>
<dbReference type="Proteomes" id="UP000326202">
    <property type="component" value="Chromosome"/>
</dbReference>
<proteinExistence type="predicted"/>